<keyword evidence="1" id="KW-1003">Cell membrane</keyword>
<accession>R9PM09</accession>
<keyword evidence="2" id="KW-0472">Membrane</keyword>
<feature type="domain" description="TRAP C4-dicarboxylate transport system permease DctM subunit" evidence="3">
    <location>
        <begin position="122"/>
        <end position="608"/>
    </location>
</feature>
<feature type="transmembrane region" description="Helical" evidence="2">
    <location>
        <begin position="616"/>
        <end position="638"/>
    </location>
</feature>
<reference evidence="4" key="1">
    <citation type="journal article" date="2013" name="Genome Announc.">
        <title>Draft Genome Sequence of Agarivorans albus Strain MKT 106T, an Agarolytic Marine Bacterium.</title>
        <authorList>
            <person name="Yasuike M."/>
            <person name="Nakamura Y."/>
            <person name="Kai W."/>
            <person name="Fujiwara A."/>
            <person name="Fukui Y."/>
            <person name="Satomi M."/>
            <person name="Sano M."/>
        </authorList>
    </citation>
    <scope>NUCLEOTIDE SEQUENCE [LARGE SCALE GENOMIC DNA]</scope>
</reference>
<feature type="transmembrane region" description="Helical" evidence="2">
    <location>
        <begin position="296"/>
        <end position="319"/>
    </location>
</feature>
<evidence type="ECO:0000313" key="4">
    <source>
        <dbReference type="EMBL" id="GAD02394.1"/>
    </source>
</evidence>
<keyword evidence="1" id="KW-0813">Transport</keyword>
<feature type="transmembrane region" description="Helical" evidence="2">
    <location>
        <begin position="49"/>
        <end position="66"/>
    </location>
</feature>
<feature type="transmembrane region" description="Helical" evidence="2">
    <location>
        <begin position="404"/>
        <end position="429"/>
    </location>
</feature>
<evidence type="ECO:0000256" key="2">
    <source>
        <dbReference type="SAM" id="Phobius"/>
    </source>
</evidence>
<feature type="transmembrane region" description="Helical" evidence="2">
    <location>
        <begin position="650"/>
        <end position="681"/>
    </location>
</feature>
<evidence type="ECO:0000259" key="3">
    <source>
        <dbReference type="Pfam" id="PF06808"/>
    </source>
</evidence>
<comment type="caution">
    <text evidence="4">The sequence shown here is derived from an EMBL/GenBank/DDBJ whole genome shotgun (WGS) entry which is preliminary data.</text>
</comment>
<comment type="function">
    <text evidence="1">Part of the tripartite ATP-independent periplasmic (TRAP) transport system.</text>
</comment>
<evidence type="ECO:0000256" key="1">
    <source>
        <dbReference type="RuleBase" id="RU369079"/>
    </source>
</evidence>
<feature type="transmembrane region" description="Helical" evidence="2">
    <location>
        <begin position="104"/>
        <end position="122"/>
    </location>
</feature>
<dbReference type="STRING" id="1331007.AALB_2474"/>
<dbReference type="EMBL" id="BARX01000016">
    <property type="protein sequence ID" value="GAD02394.1"/>
    <property type="molecule type" value="Genomic_DNA"/>
</dbReference>
<feature type="transmembrane region" description="Helical" evidence="2">
    <location>
        <begin position="129"/>
        <end position="153"/>
    </location>
</feature>
<organism evidence="4 5">
    <name type="scientific">Agarivorans albus MKT 106</name>
    <dbReference type="NCBI Taxonomy" id="1331007"/>
    <lineage>
        <taxon>Bacteria</taxon>
        <taxon>Pseudomonadati</taxon>
        <taxon>Pseudomonadota</taxon>
        <taxon>Gammaproteobacteria</taxon>
        <taxon>Alteromonadales</taxon>
        <taxon>Alteromonadaceae</taxon>
        <taxon>Agarivorans</taxon>
    </lineage>
</organism>
<feature type="transmembrane region" description="Helical" evidence="2">
    <location>
        <begin position="173"/>
        <end position="197"/>
    </location>
</feature>
<feature type="transmembrane region" description="Helical" evidence="2">
    <location>
        <begin position="217"/>
        <end position="240"/>
    </location>
</feature>
<name>R9PM09_AGAAL</name>
<feature type="transmembrane region" description="Helical" evidence="2">
    <location>
        <begin position="19"/>
        <end position="37"/>
    </location>
</feature>
<dbReference type="InterPro" id="IPR011853">
    <property type="entry name" value="TRAP_DctM-Dct_fused"/>
</dbReference>
<dbReference type="PANTHER" id="PTHR43849">
    <property type="entry name" value="BLL3936 PROTEIN"/>
    <property type="match status" value="1"/>
</dbReference>
<gene>
    <name evidence="4" type="ORF">AALB_2474</name>
</gene>
<dbReference type="InterPro" id="IPR010656">
    <property type="entry name" value="DctM"/>
</dbReference>
<dbReference type="AlphaFoldDB" id="R9PM09"/>
<dbReference type="PANTHER" id="PTHR43849:SF2">
    <property type="entry name" value="BLL3936 PROTEIN"/>
    <property type="match status" value="1"/>
</dbReference>
<protein>
    <submittedName>
        <fullName evidence="4">TRAP-type uncharacterized transport system</fullName>
    </submittedName>
</protein>
<evidence type="ECO:0000313" key="5">
    <source>
        <dbReference type="Proteomes" id="UP000014461"/>
    </source>
</evidence>
<comment type="subcellular location">
    <subcellularLocation>
        <location evidence="1">Cell inner membrane</location>
        <topology evidence="1">Multi-pass membrane protein</topology>
    </subcellularLocation>
</comment>
<feature type="transmembrane region" description="Helical" evidence="2">
    <location>
        <begin position="340"/>
        <end position="360"/>
    </location>
</feature>
<proteinExistence type="predicted"/>
<dbReference type="Pfam" id="PF06808">
    <property type="entry name" value="DctM"/>
    <property type="match status" value="1"/>
</dbReference>
<sequence>MQWNAVPDSIRQEIEDTRAVPLIYVLGIIISLAHVYFNIFADIAVLQQNILHFAGFILLCGLLKPLSLQRHLAILDKLWVLAIAFSAIYLLFAEDLIYERGVRLVPLDWLCGSLVILGAIDMTRRATGWVIPILIVTAISYLAWWGNFVPGVFQFKGLSLETLLFRSIYGDDAIFGNIARISASFVFMFILFGAFLLRSGAGDFVIHLSKSIASRLVGGPGIVAIIASGLTGTISGSAVANTASTGVVTIPLMKNAGFSPRFAAAVEASASTGGQIVPPIMGAGAFVMASYTQIPYSTIVMVSILPAILYFASLVFYVRTESYKAGLTRTMEQAPPLLPMVMREGLSFIVPVTLLIVLLVMGYTPTYAAVIAIIAVIVSSWFTPNKMGLAAIADAFALGSRNMVVTAVLLCSVGLVVNVIATAGIGNTFSLMITEWSGGSLLVALLLVAVASLVLGMGLPVTASYIVLATLSAPALLQLMANVELVNALSSGALSADVQAILMLVGVSPEQGAMSVAEAQALINDMPDEMMALLRPMLLDENQLSMLLLAAHLVIFWLSQDSNVTPPVCLCTFTAAAIAKSPPMATGFTSWKIAKGLYIIPILFAYTPLAQGDWLAAFQVFIFALPGLYAFTLVMQGWQKRQLKHWERAALAVIALVLLSPIAMAWQIAALVSLLAAVFYIGRGGKRASEWRLS</sequence>
<keyword evidence="2" id="KW-0812">Transmembrane</keyword>
<dbReference type="GO" id="GO:0005886">
    <property type="term" value="C:plasma membrane"/>
    <property type="evidence" value="ECO:0007669"/>
    <property type="project" value="UniProtKB-SubCell"/>
</dbReference>
<feature type="transmembrane region" description="Helical" evidence="2">
    <location>
        <begin position="593"/>
        <end position="610"/>
    </location>
</feature>
<dbReference type="Proteomes" id="UP000014461">
    <property type="component" value="Unassembled WGS sequence"/>
</dbReference>
<feature type="transmembrane region" description="Helical" evidence="2">
    <location>
        <begin position="78"/>
        <end position="98"/>
    </location>
</feature>
<dbReference type="RefSeq" id="WP_016402161.1">
    <property type="nucleotide sequence ID" value="NZ_BARX01000016.1"/>
</dbReference>
<dbReference type="NCBIfam" id="TIGR02123">
    <property type="entry name" value="TRAP_fused"/>
    <property type="match status" value="1"/>
</dbReference>
<keyword evidence="1" id="KW-0997">Cell inner membrane</keyword>
<dbReference type="GO" id="GO:0022857">
    <property type="term" value="F:transmembrane transporter activity"/>
    <property type="evidence" value="ECO:0007669"/>
    <property type="project" value="UniProtKB-UniRule"/>
</dbReference>
<keyword evidence="2" id="KW-1133">Transmembrane helix</keyword>
<feature type="transmembrane region" description="Helical" evidence="2">
    <location>
        <begin position="441"/>
        <end position="468"/>
    </location>
</feature>
<dbReference type="OrthoDB" id="9759894at2"/>
<feature type="transmembrane region" description="Helical" evidence="2">
    <location>
        <begin position="366"/>
        <end position="383"/>
    </location>
</feature>
<keyword evidence="5" id="KW-1185">Reference proteome</keyword>